<evidence type="ECO:0000256" key="12">
    <source>
        <dbReference type="PROSITE-ProRule" id="PRU00124"/>
    </source>
</evidence>
<evidence type="ECO:0000256" key="10">
    <source>
        <dbReference type="ARBA" id="ARBA00023170"/>
    </source>
</evidence>
<keyword evidence="10 19" id="KW-0675">Receptor</keyword>
<dbReference type="PROSITE" id="PS01186">
    <property type="entry name" value="EGF_2"/>
    <property type="match status" value="1"/>
</dbReference>
<evidence type="ECO:0000256" key="4">
    <source>
        <dbReference type="ARBA" id="ARBA00022692"/>
    </source>
</evidence>
<feature type="disulfide bond" evidence="12">
    <location>
        <begin position="1189"/>
        <end position="1207"/>
    </location>
</feature>
<evidence type="ECO:0000256" key="1">
    <source>
        <dbReference type="ARBA" id="ARBA00004167"/>
    </source>
</evidence>
<feature type="domain" description="EGF-like" evidence="17">
    <location>
        <begin position="265"/>
        <end position="279"/>
    </location>
</feature>
<evidence type="ECO:0000256" key="5">
    <source>
        <dbReference type="ARBA" id="ARBA00022729"/>
    </source>
</evidence>
<feature type="disulfide bond" evidence="12">
    <location>
        <begin position="120"/>
        <end position="132"/>
    </location>
</feature>
<evidence type="ECO:0000259" key="17">
    <source>
        <dbReference type="PROSITE" id="PS01186"/>
    </source>
</evidence>
<keyword evidence="18" id="KW-1185">Reference proteome</keyword>
<dbReference type="CDD" id="cd00112">
    <property type="entry name" value="LDLa"/>
    <property type="match status" value="12"/>
</dbReference>
<feature type="repeat" description="LDL-receptor class B" evidence="13">
    <location>
        <begin position="364"/>
        <end position="408"/>
    </location>
</feature>
<gene>
    <name evidence="19" type="primary">LOC108558983</name>
</gene>
<dbReference type="InterPro" id="IPR018097">
    <property type="entry name" value="EGF_Ca-bd_CS"/>
</dbReference>
<dbReference type="PANTHER" id="PTHR22722:SF14">
    <property type="entry name" value="MEGALIN, ISOFORM A"/>
    <property type="match status" value="1"/>
</dbReference>
<evidence type="ECO:0000256" key="11">
    <source>
        <dbReference type="ARBA" id="ARBA00023180"/>
    </source>
</evidence>
<dbReference type="PROSITE" id="PS01209">
    <property type="entry name" value="LDLRA_1"/>
    <property type="match status" value="6"/>
</dbReference>
<dbReference type="Pfam" id="PF07645">
    <property type="entry name" value="EGF_CA"/>
    <property type="match status" value="1"/>
</dbReference>
<feature type="disulfide bond" evidence="12">
    <location>
        <begin position="1120"/>
        <end position="1135"/>
    </location>
</feature>
<feature type="disulfide bond" evidence="12">
    <location>
        <begin position="127"/>
        <end position="145"/>
    </location>
</feature>
<evidence type="ECO:0000313" key="19">
    <source>
        <dbReference type="RefSeq" id="XP_017771582.1"/>
    </source>
</evidence>
<feature type="disulfide bond" evidence="12">
    <location>
        <begin position="1101"/>
        <end position="1113"/>
    </location>
</feature>
<evidence type="ECO:0000256" key="15">
    <source>
        <dbReference type="SAM" id="Phobius"/>
    </source>
</evidence>
<comment type="caution">
    <text evidence="12">Lacks conserved residue(s) required for the propagation of feature annotation.</text>
</comment>
<dbReference type="PROSITE" id="PS51120">
    <property type="entry name" value="LDLRB"/>
    <property type="match status" value="4"/>
</dbReference>
<dbReference type="InterPro" id="IPR000742">
    <property type="entry name" value="EGF"/>
</dbReference>
<dbReference type="Proteomes" id="UP000695000">
    <property type="component" value="Unplaced"/>
</dbReference>
<feature type="signal peptide" evidence="16">
    <location>
        <begin position="1"/>
        <end position="19"/>
    </location>
</feature>
<dbReference type="PROSITE" id="PS51257">
    <property type="entry name" value="PROKAR_LIPOPROTEIN"/>
    <property type="match status" value="1"/>
</dbReference>
<dbReference type="RefSeq" id="XP_017771582.1">
    <property type="nucleotide sequence ID" value="XM_017916093.1"/>
</dbReference>
<feature type="disulfide bond" evidence="12">
    <location>
        <begin position="178"/>
        <end position="193"/>
    </location>
</feature>
<dbReference type="InterPro" id="IPR036055">
    <property type="entry name" value="LDL_receptor-like_sf"/>
</dbReference>
<feature type="transmembrane region" description="Helical" evidence="15">
    <location>
        <begin position="1690"/>
        <end position="1711"/>
    </location>
</feature>
<dbReference type="InterPro" id="IPR001881">
    <property type="entry name" value="EGF-like_Ca-bd_dom"/>
</dbReference>
<feature type="chain" id="PRO_5045704927" evidence="16">
    <location>
        <begin position="20"/>
        <end position="1778"/>
    </location>
</feature>
<dbReference type="PANTHER" id="PTHR22722">
    <property type="entry name" value="LOW-DENSITY LIPOPROTEIN RECEPTOR-RELATED PROTEIN 2-RELATED"/>
    <property type="match status" value="1"/>
</dbReference>
<proteinExistence type="predicted"/>
<dbReference type="Gene3D" id="2.10.25.10">
    <property type="entry name" value="Laminin"/>
    <property type="match status" value="4"/>
</dbReference>
<dbReference type="Pfam" id="PF00057">
    <property type="entry name" value="Ldl_recept_a"/>
    <property type="match status" value="12"/>
</dbReference>
<keyword evidence="8 15" id="KW-0472">Membrane</keyword>
<evidence type="ECO:0000313" key="18">
    <source>
        <dbReference type="Proteomes" id="UP000695000"/>
    </source>
</evidence>
<keyword evidence="7 15" id="KW-1133">Transmembrane helix</keyword>
<dbReference type="Gene3D" id="4.10.400.10">
    <property type="entry name" value="Low-density Lipoprotein Receptor"/>
    <property type="match status" value="13"/>
</dbReference>
<name>A0ABM1MAI2_NICVS</name>
<dbReference type="InterPro" id="IPR002172">
    <property type="entry name" value="LDrepeatLR_classA_rpt"/>
</dbReference>
<feature type="disulfide bond" evidence="12">
    <location>
        <begin position="52"/>
        <end position="67"/>
    </location>
</feature>
<dbReference type="InterPro" id="IPR051221">
    <property type="entry name" value="LDLR-related"/>
</dbReference>
<keyword evidence="3" id="KW-0254">Endocytosis</keyword>
<feature type="disulfide bond" evidence="12">
    <location>
        <begin position="166"/>
        <end position="184"/>
    </location>
</feature>
<protein>
    <submittedName>
        <fullName evidence="19">Vitellogenin receptor</fullName>
    </submittedName>
</protein>
<dbReference type="SUPFAM" id="SSF63825">
    <property type="entry name" value="YWTD domain"/>
    <property type="match status" value="3"/>
</dbReference>
<keyword evidence="11" id="KW-0325">Glycoprotein</keyword>
<feature type="disulfide bond" evidence="12">
    <location>
        <begin position="1201"/>
        <end position="1216"/>
    </location>
</feature>
<feature type="region of interest" description="Disordered" evidence="14">
    <location>
        <begin position="1734"/>
        <end position="1778"/>
    </location>
</feature>
<comment type="subcellular location">
    <subcellularLocation>
        <location evidence="1">Membrane</location>
        <topology evidence="1">Single-pass membrane protein</topology>
    </subcellularLocation>
</comment>
<evidence type="ECO:0000256" key="7">
    <source>
        <dbReference type="ARBA" id="ARBA00022989"/>
    </source>
</evidence>
<dbReference type="InterPro" id="IPR023415">
    <property type="entry name" value="LDLR_class-A_CS"/>
</dbReference>
<feature type="repeat" description="LDL-receptor class B" evidence="13">
    <location>
        <begin position="452"/>
        <end position="495"/>
    </location>
</feature>
<evidence type="ECO:0000256" key="13">
    <source>
        <dbReference type="PROSITE-ProRule" id="PRU00461"/>
    </source>
</evidence>
<feature type="disulfide bond" evidence="12">
    <location>
        <begin position="40"/>
        <end position="58"/>
    </location>
</feature>
<dbReference type="InterPro" id="IPR000033">
    <property type="entry name" value="LDLR_classB_rpt"/>
</dbReference>
<dbReference type="InterPro" id="IPR011042">
    <property type="entry name" value="6-blade_b-propeller_TolB-like"/>
</dbReference>
<dbReference type="SMART" id="SM00135">
    <property type="entry name" value="LY"/>
    <property type="match status" value="12"/>
</dbReference>
<feature type="disulfide bond" evidence="12">
    <location>
        <begin position="1061"/>
        <end position="1073"/>
    </location>
</feature>
<feature type="repeat" description="LDL-receptor class B" evidence="13">
    <location>
        <begin position="496"/>
        <end position="538"/>
    </location>
</feature>
<dbReference type="PROSITE" id="PS01187">
    <property type="entry name" value="EGF_CA"/>
    <property type="match status" value="1"/>
</dbReference>
<feature type="disulfide bond" evidence="12">
    <location>
        <begin position="999"/>
        <end position="1014"/>
    </location>
</feature>
<feature type="disulfide bond" evidence="12">
    <location>
        <begin position="1022"/>
        <end position="1034"/>
    </location>
</feature>
<keyword evidence="4 15" id="KW-0812">Transmembrane</keyword>
<keyword evidence="6" id="KW-0677">Repeat</keyword>
<feature type="disulfide bond" evidence="12">
    <location>
        <begin position="1164"/>
        <end position="1179"/>
    </location>
</feature>
<feature type="repeat" description="LDL-receptor class B" evidence="13">
    <location>
        <begin position="409"/>
        <end position="451"/>
    </location>
</feature>
<dbReference type="Gene3D" id="2.120.10.30">
    <property type="entry name" value="TolB, C-terminal domain"/>
    <property type="match status" value="3"/>
</dbReference>
<dbReference type="CDD" id="cd00054">
    <property type="entry name" value="EGF_CA"/>
    <property type="match status" value="1"/>
</dbReference>
<dbReference type="Pfam" id="PF12662">
    <property type="entry name" value="cEGF"/>
    <property type="match status" value="1"/>
</dbReference>
<evidence type="ECO:0000256" key="14">
    <source>
        <dbReference type="SAM" id="MobiDB-lite"/>
    </source>
</evidence>
<feature type="disulfide bond" evidence="12">
    <location>
        <begin position="987"/>
        <end position="1005"/>
    </location>
</feature>
<dbReference type="SMART" id="SM00192">
    <property type="entry name" value="LDLa"/>
    <property type="match status" value="13"/>
</dbReference>
<reference evidence="19" key="1">
    <citation type="submission" date="2025-08" db="UniProtKB">
        <authorList>
            <consortium name="RefSeq"/>
        </authorList>
    </citation>
    <scope>IDENTIFICATION</scope>
    <source>
        <tissue evidence="19">Whole Larva</tissue>
    </source>
</reference>
<evidence type="ECO:0000256" key="8">
    <source>
        <dbReference type="ARBA" id="ARBA00023136"/>
    </source>
</evidence>
<feature type="disulfide bond" evidence="12">
    <location>
        <begin position="1108"/>
        <end position="1126"/>
    </location>
</feature>
<feature type="disulfide bond" evidence="12">
    <location>
        <begin position="1237"/>
        <end position="1255"/>
    </location>
</feature>
<feature type="disulfide bond" evidence="12">
    <location>
        <begin position="959"/>
        <end position="974"/>
    </location>
</feature>
<dbReference type="SUPFAM" id="SSF57424">
    <property type="entry name" value="LDL receptor-like module"/>
    <property type="match status" value="13"/>
</dbReference>
<dbReference type="Pfam" id="PF00058">
    <property type="entry name" value="Ldl_recept_b"/>
    <property type="match status" value="2"/>
</dbReference>
<dbReference type="SMART" id="SM00179">
    <property type="entry name" value="EGF_CA"/>
    <property type="match status" value="6"/>
</dbReference>
<keyword evidence="9 12" id="KW-1015">Disulfide bond</keyword>
<feature type="compositionally biased region" description="Basic and acidic residues" evidence="14">
    <location>
        <begin position="1762"/>
        <end position="1778"/>
    </location>
</feature>
<evidence type="ECO:0000256" key="2">
    <source>
        <dbReference type="ARBA" id="ARBA00022536"/>
    </source>
</evidence>
<dbReference type="GeneID" id="108558983"/>
<keyword evidence="5 16" id="KW-0732">Signal</keyword>
<dbReference type="PRINTS" id="PR00261">
    <property type="entry name" value="LDLRECEPTOR"/>
</dbReference>
<dbReference type="InterPro" id="IPR026823">
    <property type="entry name" value="cEGF"/>
</dbReference>
<feature type="disulfide bond" evidence="12">
    <location>
        <begin position="80"/>
        <end position="98"/>
    </location>
</feature>
<evidence type="ECO:0000256" key="9">
    <source>
        <dbReference type="ARBA" id="ARBA00023157"/>
    </source>
</evidence>
<dbReference type="SUPFAM" id="SSF57196">
    <property type="entry name" value="EGF/Laminin"/>
    <property type="match status" value="4"/>
</dbReference>
<evidence type="ECO:0000256" key="6">
    <source>
        <dbReference type="ARBA" id="ARBA00022737"/>
    </source>
</evidence>
<feature type="disulfide bond" evidence="12">
    <location>
        <begin position="1029"/>
        <end position="1047"/>
    </location>
</feature>
<keyword evidence="2" id="KW-0245">EGF-like domain</keyword>
<feature type="disulfide bond" evidence="12">
    <location>
        <begin position="1041"/>
        <end position="1056"/>
    </location>
</feature>
<dbReference type="PROSITE" id="PS50068">
    <property type="entry name" value="LDLRA_2"/>
    <property type="match status" value="13"/>
</dbReference>
<feature type="disulfide bond" evidence="12">
    <location>
        <begin position="1182"/>
        <end position="1194"/>
    </location>
</feature>
<feature type="disulfide bond" evidence="12">
    <location>
        <begin position="92"/>
        <end position="107"/>
    </location>
</feature>
<sequence length="1778" mass="198235">MCKILNYILLAGLVGCSTGFLDSLYSQLDANCSGTDSFVCRNSKCVPKAKRCDGHADCLDSSDEEDCDLFFCKEPNYFRCNNGKCIFHNFVCDDENDCGDFTDEANCENFKLLHMNPTNCSSTEWQCADRLCIPTEFVCNGENDCLDGTDETIGCTINLECDGFKCKNGHCVPNEWRCDGGNDCHDNSDEEDCQNHIHPKDCKLDKRLFLCGNKKTCIKVENVCDSTPHCPDKTDEGNACNDKNSTCATHKCSHDCVQLPSGPKCLCPSGYNTIDDKTCQDINECETYGICDQKCKNLPGSYECYCDNKYILQDDMRTCKVVGGEAMMIFSSKTEIRGYFLESELLFPIAKDLKQVVGVSYDGNHVYWTDIFSEHENLIRSLEDGSHRELLITSGLGSPEDLAVDWITGNIYFTDSEMQHIGVCHNDGTKCTVLVNQDINKPRAIVLNPLEGEMFWSDWGKKPKIAKSKMDGTQDITFVSNNIGWPNGLTIDYPNERLYWTDAKTMTLESIRLDGTDRRIVLEEIVKHPYSIAVFENRLYWSDWGSRSIQSCDKFNGKEHHTLVKEKREYIYGLHIYHSALKPRSFNPCAMSFCSDICLISGPKSYSCACSQDKILSSDKHTCKEVLKKQILVVGAKDMLVQIEHQLLGKHDIAALPTVAKEIGALTYSPLNNTLYVSDIATRKLISVDLGSGMSEVLLSESIGSIKSLDYDYLGNNLFWCDTERETIEVLSLRTKARKTLVHDMGGEVATSLALVPEEGVLFFATQNKNERTVHIDRVRMDGTSRTHIAESGLLGPVTLHYDSGLHRVFWADSGTGNVESTSADGDDRHGFRALQSAPVSITTLNKDLFWTNHNSRRVYWARKDNIGNGLNKKITLDIPEGIENMHLVSATPYPIPPHHCQKNCSHICLPLHMSYKCACPLGMSLSSDNSTCIKMQECGPNEFHCINADICIPKELRCNGRKDCLLGEDEESCMYTNTCPFGFFQCKNGQCINKNLVCDLHFDCGDRSDETECADKTTKMCEANYFKCSSDICIHDRFVCDGIKDCNDGGDEVGCASNTCASNQFRCLSGMCIPKNWECDFEADCPDLSDEHSNCKQRGCNANQFTCDNGLCIDAQLKCNDVDDCADFSDERGCALRSELECGPNEFQCTSDTSLCLPDTARCNGLSECPHHEDEQGCSDCHIDEYECDNKKCIANFWICDGTDDCGDGSDESICANNTNISKLNSNVPCDHGFRCKSGACIDLALVCNGEENCYDGSDENGACASSCNGRSNPCDHQCKPTPSGPMCVCNEGFELSGDGRSCKDIAECMREPPICSQKCTEEVGSYTCSCYEGFIIRNDKASCKSIGESMKMIFSLQNEIRQLSQADNSLTILHSEDTPKITGLDVDVEEEYVYFTIEESGTLHRIHGSNKSGEYIAELGKPRKLAVDWITKNVYYVDADSTDKSIRVCNFLEQKCSKVLNIDMHSQVTSLTVDSVNKYVFYTLTTWWVFNSPRSMVYKANLDGSKIHELVKSSSGYVTGLAFDSNKKLLYVSDQHTSSISRLKYDGTEKIVLFTNITKPSSLNFFEDHLYYMTSFGHMGKCPLYGMHRTCENFKSNVYGSEHFAIAQISRQPKSTNACVGHVCSHLCVPSDVGARCLCESGKVVTEGEDCEKSSRSADLEDRRPRFGVRKSSANNFNGAEEKGSGSVLVGVLIPILIIVVALAVYFVLKKRSSGKFDVSMRFHNPVYSMNSNQRSESRAMLTPGQHEYSNPVNHHHHHEPTNDTLLEKPLVRLDD</sequence>
<feature type="disulfide bond" evidence="12">
    <location>
        <begin position="980"/>
        <end position="992"/>
    </location>
</feature>
<feature type="disulfide bond" evidence="12">
    <location>
        <begin position="1068"/>
        <end position="1086"/>
    </location>
</feature>
<dbReference type="SMART" id="SM00181">
    <property type="entry name" value="EGF"/>
    <property type="match status" value="8"/>
</dbReference>
<dbReference type="InterPro" id="IPR049883">
    <property type="entry name" value="NOTCH1_EGF-like"/>
</dbReference>
<evidence type="ECO:0000256" key="3">
    <source>
        <dbReference type="ARBA" id="ARBA00022583"/>
    </source>
</evidence>
<accession>A0ABM1MAI2</accession>
<organism evidence="18 19">
    <name type="scientific">Nicrophorus vespilloides</name>
    <name type="common">Boreal carrion beetle</name>
    <dbReference type="NCBI Taxonomy" id="110193"/>
    <lineage>
        <taxon>Eukaryota</taxon>
        <taxon>Metazoa</taxon>
        <taxon>Ecdysozoa</taxon>
        <taxon>Arthropoda</taxon>
        <taxon>Hexapoda</taxon>
        <taxon>Insecta</taxon>
        <taxon>Pterygota</taxon>
        <taxon>Neoptera</taxon>
        <taxon>Endopterygota</taxon>
        <taxon>Coleoptera</taxon>
        <taxon>Polyphaga</taxon>
        <taxon>Staphyliniformia</taxon>
        <taxon>Silphidae</taxon>
        <taxon>Nicrophorinae</taxon>
        <taxon>Nicrophorus</taxon>
    </lineage>
</organism>
<evidence type="ECO:0000256" key="16">
    <source>
        <dbReference type="SAM" id="SignalP"/>
    </source>
</evidence>